<dbReference type="AlphaFoldDB" id="A0AA46AJU5"/>
<dbReference type="Proteomes" id="UP001158066">
    <property type="component" value="Unassembled WGS sequence"/>
</dbReference>
<dbReference type="RefSeq" id="WP_283410049.1">
    <property type="nucleotide sequence ID" value="NZ_FXUF01000011.1"/>
</dbReference>
<name>A0AA46AJU5_9CLOT</name>
<keyword evidence="2" id="KW-1185">Reference proteome</keyword>
<protein>
    <submittedName>
        <fullName evidence="1">Uncharacterized protein</fullName>
    </submittedName>
</protein>
<proteinExistence type="predicted"/>
<comment type="caution">
    <text evidence="1">The sequence shown here is derived from an EMBL/GenBank/DDBJ whole genome shotgun (WGS) entry which is preliminary data.</text>
</comment>
<organism evidence="1 2">
    <name type="scientific">Anoxynatronum buryatiense</name>
    <dbReference type="NCBI Taxonomy" id="489973"/>
    <lineage>
        <taxon>Bacteria</taxon>
        <taxon>Bacillati</taxon>
        <taxon>Bacillota</taxon>
        <taxon>Clostridia</taxon>
        <taxon>Eubacteriales</taxon>
        <taxon>Clostridiaceae</taxon>
        <taxon>Anoxynatronum</taxon>
    </lineage>
</organism>
<dbReference type="EMBL" id="FXUF01000011">
    <property type="protein sequence ID" value="SMP64386.1"/>
    <property type="molecule type" value="Genomic_DNA"/>
</dbReference>
<evidence type="ECO:0000313" key="2">
    <source>
        <dbReference type="Proteomes" id="UP001158066"/>
    </source>
</evidence>
<reference evidence="1" key="1">
    <citation type="submission" date="2017-05" db="EMBL/GenBank/DDBJ databases">
        <authorList>
            <person name="Varghese N."/>
            <person name="Submissions S."/>
        </authorList>
    </citation>
    <scope>NUCLEOTIDE SEQUENCE</scope>
    <source>
        <strain evidence="1">Su22</strain>
    </source>
</reference>
<accession>A0AA46AJU5</accession>
<sequence length="404" mass="47954">MIQQTLKDFIDENMELTLHECRECNNLMELCFDPYTILLEGKYINIDRFPQMKCVKCGSKQLTEKSKKVIVYLHDELMKSNKDRVFSNHRHLDKRYPFCTQYDFKYDYEDYENIPGLTALTGDGFLTPVFFDKKALIYFMHDPDYELNLFSETYGNLTYKESFTISFGINTNNRVVMWLGDLDKLNEETLSYLKIHNIDSDHKIVESEFYLAQLCCIFSDPIIEKRLINLRNKFYDLMKLKFSMDLNHLDDEVIAVLDDIRKPITFNSMEVKPVISALHKILIEAISIERLKEFYKSNCTTPNKNFNNWGSVKFIEFILLFISRKDKLDDEMKEMISPLYILNDLRILYFHILSNEKQERIKENIVNSLGINSLDDTETLHINLVDKLYRLYRTLVDGIQKFEQ</sequence>
<gene>
    <name evidence="1" type="ORF">SAMN06296020_111137</name>
</gene>
<evidence type="ECO:0000313" key="1">
    <source>
        <dbReference type="EMBL" id="SMP64386.1"/>
    </source>
</evidence>